<feature type="binding site" evidence="6">
    <location>
        <position position="211"/>
    </location>
    <ligand>
        <name>FAD</name>
        <dbReference type="ChEBI" id="CHEBI:57692"/>
    </ligand>
</feature>
<proteinExistence type="inferred from homology"/>
<evidence type="ECO:0000313" key="9">
    <source>
        <dbReference type="Proteomes" id="UP000006174"/>
    </source>
</evidence>
<keyword evidence="4 6" id="KW-0274">FAD</keyword>
<dbReference type="OMA" id="DTWSFER"/>
<dbReference type="Gene3D" id="3.40.50.80">
    <property type="entry name" value="Nucleotide-binding domain of ferredoxin-NADP reductase (FNR) module"/>
    <property type="match status" value="1"/>
</dbReference>
<feature type="compositionally biased region" description="Polar residues" evidence="7">
    <location>
        <begin position="36"/>
        <end position="48"/>
    </location>
</feature>
<dbReference type="GO" id="GO:0016491">
    <property type="term" value="F:oxidoreductase activity"/>
    <property type="evidence" value="ECO:0007669"/>
    <property type="project" value="UniProtKB-KW"/>
</dbReference>
<evidence type="ECO:0000256" key="5">
    <source>
        <dbReference type="ARBA" id="ARBA00023002"/>
    </source>
</evidence>
<comment type="caution">
    <text evidence="8">The sequence shown here is derived from an EMBL/GenBank/DDBJ whole genome shotgun (WGS) entry which is preliminary data.</text>
</comment>
<dbReference type="Proteomes" id="UP000006174">
    <property type="component" value="Unassembled WGS sequence"/>
</dbReference>
<evidence type="ECO:0000256" key="4">
    <source>
        <dbReference type="ARBA" id="ARBA00022827"/>
    </source>
</evidence>
<evidence type="ECO:0000256" key="7">
    <source>
        <dbReference type="SAM" id="MobiDB-lite"/>
    </source>
</evidence>
<keyword evidence="5" id="KW-0560">Oxidoreductase</keyword>
<dbReference type="SUPFAM" id="SSF52343">
    <property type="entry name" value="Ferredoxin reductase-like, C-terminal NADP-linked domain"/>
    <property type="match status" value="1"/>
</dbReference>
<feature type="compositionally biased region" description="Low complexity" evidence="7">
    <location>
        <begin position="49"/>
        <end position="64"/>
    </location>
</feature>
<dbReference type="HOGENOM" id="CLU_589497_0_0_1"/>
<dbReference type="InterPro" id="IPR001834">
    <property type="entry name" value="CBR-like"/>
</dbReference>
<evidence type="ECO:0000256" key="3">
    <source>
        <dbReference type="ARBA" id="ARBA00022630"/>
    </source>
</evidence>
<evidence type="ECO:0000313" key="8">
    <source>
        <dbReference type="EMBL" id="CCF51172.1"/>
    </source>
</evidence>
<dbReference type="EMBL" id="CAGI01000161">
    <property type="protein sequence ID" value="CCF51172.1"/>
    <property type="molecule type" value="Genomic_DNA"/>
</dbReference>
<dbReference type="Gene3D" id="2.40.30.10">
    <property type="entry name" value="Translation factors"/>
    <property type="match status" value="1"/>
</dbReference>
<dbReference type="AlphaFoldDB" id="I2FW79"/>
<keyword evidence="9" id="KW-1185">Reference proteome</keyword>
<feature type="region of interest" description="Disordered" evidence="7">
    <location>
        <begin position="36"/>
        <end position="64"/>
    </location>
</feature>
<dbReference type="PRINTS" id="PR00406">
    <property type="entry name" value="CYTB5RDTASE"/>
</dbReference>
<dbReference type="eggNOG" id="KOG0534">
    <property type="taxonomic scope" value="Eukaryota"/>
</dbReference>
<keyword evidence="3 6" id="KW-0285">Flavoprotein</keyword>
<reference evidence="8 9" key="1">
    <citation type="journal article" date="2012" name="Plant Cell">
        <title>Genome comparison of barley and maize smut fungi reveals targeted loss of RNA silencing components and species-specific presence of transposable elements.</title>
        <authorList>
            <person name="Laurie J.D."/>
            <person name="Ali S."/>
            <person name="Linning R."/>
            <person name="Mannhaupt G."/>
            <person name="Wong P."/>
            <person name="Gueldener U."/>
            <person name="Muensterkoetter M."/>
            <person name="Moore R."/>
            <person name="Kahmann R."/>
            <person name="Bakkeren G."/>
            <person name="Schirawski J."/>
        </authorList>
    </citation>
    <scope>NUCLEOTIDE SEQUENCE [LARGE SCALE GENOMIC DNA]</scope>
    <source>
        <strain evidence="9">Uh4875-4</strain>
    </source>
</reference>
<feature type="binding site" evidence="6">
    <location>
        <position position="272"/>
    </location>
    <ligand>
        <name>FAD</name>
        <dbReference type="ChEBI" id="CHEBI:57692"/>
    </ligand>
</feature>
<organism evidence="8 9">
    <name type="scientific">Ustilago hordei</name>
    <name type="common">Barley covered smut fungus</name>
    <dbReference type="NCBI Taxonomy" id="120017"/>
    <lineage>
        <taxon>Eukaryota</taxon>
        <taxon>Fungi</taxon>
        <taxon>Dikarya</taxon>
        <taxon>Basidiomycota</taxon>
        <taxon>Ustilaginomycotina</taxon>
        <taxon>Ustilaginomycetes</taxon>
        <taxon>Ustilaginales</taxon>
        <taxon>Ustilaginaceae</taxon>
        <taxon>Ustilago</taxon>
    </lineage>
</organism>
<protein>
    <submittedName>
        <fullName evidence="8">Related to CYC2-cytochrome-c mitochondrial import factor</fullName>
    </submittedName>
</protein>
<name>I2FW79_USTHO</name>
<evidence type="ECO:0000256" key="1">
    <source>
        <dbReference type="ARBA" id="ARBA00001974"/>
    </source>
</evidence>
<feature type="binding site" evidence="6">
    <location>
        <position position="213"/>
    </location>
    <ligand>
        <name>FAD</name>
        <dbReference type="ChEBI" id="CHEBI:57692"/>
    </ligand>
</feature>
<gene>
    <name evidence="8" type="ORF">UHOR_01051</name>
</gene>
<evidence type="ECO:0000256" key="6">
    <source>
        <dbReference type="PIRSR" id="PIRSR601834-1"/>
    </source>
</evidence>
<evidence type="ECO:0000256" key="2">
    <source>
        <dbReference type="ARBA" id="ARBA00006105"/>
    </source>
</evidence>
<comment type="similarity">
    <text evidence="2">Belongs to the flavoprotein pyridine nucleotide cytochrome reductase family.</text>
</comment>
<dbReference type="InterPro" id="IPR039261">
    <property type="entry name" value="FNR_nucleotide-bd"/>
</dbReference>
<dbReference type="PANTHER" id="PTHR19370">
    <property type="entry name" value="NADH-CYTOCHROME B5 REDUCTASE"/>
    <property type="match status" value="1"/>
</dbReference>
<dbReference type="CDD" id="cd06183">
    <property type="entry name" value="cyt_b5_reduct_like"/>
    <property type="match status" value="1"/>
</dbReference>
<accession>I2FW79</accession>
<dbReference type="STRING" id="1128400.I2FW79"/>
<sequence>MLTPTHITLRLSSRALRSSLPRIAAEKRAFARASRTLDTSYPRLQQNDSSSSSSGSSSSNKASSSPISITNILIASAAIVSVTPYALDLYGKITGTSPPPSTSIPGKVEPYTHNPLPLISSAYYPDPSTASAHKFLQIGLPASTSKPSLASKFTNPEDDIRKKLRIRSIYIKEPSLVIERAYTPLYDTLPGSYAASLASASSSDRKLLDLIVKRYPDGELGRMLHRAGPNPTVPQLEVRGPVDTWSFERDSAHGVLPVPERIVIVVGGTGVTPAYQLLTNLFGRPGAAGVGLGIKGNAPKVEVLYATQDLENALLLPQLHELASTNGDKISVKLFAERLPGATKLSKADAAALGQLVPAATGGSRGESWIPFFSKRSSRDPKLELTAAQTAAKIPVYESRITQQHLSQILTPAEGSGRTLVLISGPDGMVDALAGPKSRDGQSQGPLAGVLARIGLKQEDVFKL</sequence>
<dbReference type="PANTHER" id="PTHR19370:SF184">
    <property type="entry name" value="NADH-CYTOCHROME B5 REDUCTASE-LIKE"/>
    <property type="match status" value="1"/>
</dbReference>
<comment type="cofactor">
    <cofactor evidence="1 6">
        <name>FAD</name>
        <dbReference type="ChEBI" id="CHEBI:57692"/>
    </cofactor>
</comment>